<gene>
    <name evidence="2" type="ORF">LPB072_00620</name>
    <name evidence="3" type="ORF">LPB72_22895</name>
</gene>
<dbReference type="PROSITE" id="PS51464">
    <property type="entry name" value="SIS"/>
    <property type="match status" value="1"/>
</dbReference>
<dbReference type="STRING" id="1763535.LPB072_00620"/>
<dbReference type="CDD" id="cd05006">
    <property type="entry name" value="SIS_GmhA"/>
    <property type="match status" value="1"/>
</dbReference>
<dbReference type="PANTHER" id="PTHR30390:SF6">
    <property type="entry name" value="DNAA INITIATOR-ASSOCIATING PROTEIN DIAA"/>
    <property type="match status" value="1"/>
</dbReference>
<dbReference type="GO" id="GO:0016853">
    <property type="term" value="F:isomerase activity"/>
    <property type="evidence" value="ECO:0007669"/>
    <property type="project" value="UniProtKB-KW"/>
</dbReference>
<dbReference type="InterPro" id="IPR046348">
    <property type="entry name" value="SIS_dom_sf"/>
</dbReference>
<evidence type="ECO:0000313" key="4">
    <source>
        <dbReference type="Proteomes" id="UP000185657"/>
    </source>
</evidence>
<dbReference type="InterPro" id="IPR001347">
    <property type="entry name" value="SIS_dom"/>
</dbReference>
<evidence type="ECO:0000313" key="3">
    <source>
        <dbReference type="EMBL" id="OAD39183.1"/>
    </source>
</evidence>
<dbReference type="Gene3D" id="3.40.50.10490">
    <property type="entry name" value="Glucose-6-phosphate isomerase like protein, domain 1"/>
    <property type="match status" value="1"/>
</dbReference>
<sequence length="206" mass="21493">MLLQRIQQQFIDSADLKYQCAQALAPEVEAATNAVLAGVTGGGKVLSCGNGACAAAAQQFAAGFVGRYERERPELAAFSLAADAAVITGIANDFDFRTVYARQVRALGQAGDVLLVISITGNSANVLAAVDAAHERDMTVVALSGGRGGRLAQMLRDTDVSVCVPSEVSARILEVHQLVLHCICDGVDAQLLGLPDSLNLEQENPA</sequence>
<dbReference type="EMBL" id="LVWD01000044">
    <property type="protein sequence ID" value="OAD39183.1"/>
    <property type="molecule type" value="Genomic_DNA"/>
</dbReference>
<dbReference type="OrthoDB" id="9810929at2"/>
<keyword evidence="4" id="KW-1185">Reference proteome</keyword>
<accession>A0A162VKY8</accession>
<dbReference type="SUPFAM" id="SSF53697">
    <property type="entry name" value="SIS domain"/>
    <property type="match status" value="1"/>
</dbReference>
<feature type="domain" description="SIS" evidence="1">
    <location>
        <begin position="31"/>
        <end position="197"/>
    </location>
</feature>
<dbReference type="EMBL" id="CP017476">
    <property type="protein sequence ID" value="AOW11584.1"/>
    <property type="molecule type" value="Genomic_DNA"/>
</dbReference>
<keyword evidence="2" id="KW-0413">Isomerase</keyword>
<dbReference type="InterPro" id="IPR050099">
    <property type="entry name" value="SIS_GmhA/DiaA_subfam"/>
</dbReference>
<dbReference type="Proteomes" id="UP000185680">
    <property type="component" value="Chromosome"/>
</dbReference>
<name>A0A162VKY8_9BURK</name>
<reference evidence="2 5" key="2">
    <citation type="submission" date="2016-10" db="EMBL/GenBank/DDBJ databases">
        <title>Hydorgenophaga sp. LPB0072 isolated from gastropod.</title>
        <authorList>
            <person name="Kim E."/>
            <person name="Yi H."/>
        </authorList>
    </citation>
    <scope>NUCLEOTIDE SEQUENCE [LARGE SCALE GENOMIC DNA]</scope>
    <source>
        <strain evidence="2 5">LPB0072</strain>
    </source>
</reference>
<dbReference type="AlphaFoldDB" id="A0A162VKY8"/>
<dbReference type="PANTHER" id="PTHR30390">
    <property type="entry name" value="SEDOHEPTULOSE 7-PHOSPHATE ISOMERASE / DNAA INITIATOR-ASSOCIATING FACTOR FOR REPLICATION INITIATION"/>
    <property type="match status" value="1"/>
</dbReference>
<dbReference type="KEGG" id="hyl:LPB072_00620"/>
<dbReference type="Pfam" id="PF13580">
    <property type="entry name" value="SIS_2"/>
    <property type="match status" value="1"/>
</dbReference>
<dbReference type="GO" id="GO:0097367">
    <property type="term" value="F:carbohydrate derivative binding"/>
    <property type="evidence" value="ECO:0007669"/>
    <property type="project" value="InterPro"/>
</dbReference>
<dbReference type="Proteomes" id="UP000185657">
    <property type="component" value="Unassembled WGS sequence"/>
</dbReference>
<dbReference type="GO" id="GO:1901135">
    <property type="term" value="P:carbohydrate derivative metabolic process"/>
    <property type="evidence" value="ECO:0007669"/>
    <property type="project" value="InterPro"/>
</dbReference>
<protein>
    <submittedName>
        <fullName evidence="2">Phosphoheptose isomerase</fullName>
    </submittedName>
</protein>
<organism evidence="2 5">
    <name type="scientific">Hydrogenophaga crassostreae</name>
    <dbReference type="NCBI Taxonomy" id="1763535"/>
    <lineage>
        <taxon>Bacteria</taxon>
        <taxon>Pseudomonadati</taxon>
        <taxon>Pseudomonadota</taxon>
        <taxon>Betaproteobacteria</taxon>
        <taxon>Burkholderiales</taxon>
        <taxon>Comamonadaceae</taxon>
        <taxon>Hydrogenophaga</taxon>
    </lineage>
</organism>
<proteinExistence type="predicted"/>
<evidence type="ECO:0000313" key="2">
    <source>
        <dbReference type="EMBL" id="AOW11584.1"/>
    </source>
</evidence>
<evidence type="ECO:0000313" key="5">
    <source>
        <dbReference type="Proteomes" id="UP000185680"/>
    </source>
</evidence>
<reference evidence="3 4" key="1">
    <citation type="submission" date="2016-02" db="EMBL/GenBank/DDBJ databases">
        <title>Draft genome sequence of Hydrogenophaga sp. LPB0072.</title>
        <authorList>
            <person name="Shin S.-K."/>
            <person name="Yi H."/>
        </authorList>
    </citation>
    <scope>NUCLEOTIDE SEQUENCE [LARGE SCALE GENOMIC DNA]</scope>
    <source>
        <strain evidence="3 4">LPB0072</strain>
    </source>
</reference>
<dbReference type="RefSeq" id="WP_066097082.1">
    <property type="nucleotide sequence ID" value="NZ_CP017476.1"/>
</dbReference>
<evidence type="ECO:0000259" key="1">
    <source>
        <dbReference type="PROSITE" id="PS51464"/>
    </source>
</evidence>
<dbReference type="InterPro" id="IPR035461">
    <property type="entry name" value="GmhA/DiaA"/>
</dbReference>